<reference evidence="1" key="3">
    <citation type="submission" date="2020-12" db="UniProtKB">
        <authorList>
            <consortium name="EnsemblPlants"/>
        </authorList>
    </citation>
    <scope>IDENTIFICATION</scope>
</reference>
<dbReference type="InParanoid" id="A0A7I3ZHZ0"/>
<dbReference type="AlphaFoldDB" id="A0A7I3ZHZ0"/>
<dbReference type="EnsemblPlants" id="Pp3c20_17980V3.2">
    <property type="protein sequence ID" value="PAC:32948122.CDS.1"/>
    <property type="gene ID" value="Pp3c20_17980"/>
</dbReference>
<proteinExistence type="predicted"/>
<dbReference type="Proteomes" id="UP000006727">
    <property type="component" value="Chromosome 20"/>
</dbReference>
<evidence type="ECO:0000313" key="2">
    <source>
        <dbReference type="Proteomes" id="UP000006727"/>
    </source>
</evidence>
<reference evidence="1 2" key="1">
    <citation type="journal article" date="2008" name="Science">
        <title>The Physcomitrella genome reveals evolutionary insights into the conquest of land by plants.</title>
        <authorList>
            <person name="Rensing S."/>
            <person name="Lang D."/>
            <person name="Zimmer A."/>
            <person name="Terry A."/>
            <person name="Salamov A."/>
            <person name="Shapiro H."/>
            <person name="Nishiyama T."/>
            <person name="Perroud P.-F."/>
            <person name="Lindquist E."/>
            <person name="Kamisugi Y."/>
            <person name="Tanahashi T."/>
            <person name="Sakakibara K."/>
            <person name="Fujita T."/>
            <person name="Oishi K."/>
            <person name="Shin-I T."/>
            <person name="Kuroki Y."/>
            <person name="Toyoda A."/>
            <person name="Suzuki Y."/>
            <person name="Hashimoto A."/>
            <person name="Yamaguchi K."/>
            <person name="Sugano A."/>
            <person name="Kohara Y."/>
            <person name="Fujiyama A."/>
            <person name="Anterola A."/>
            <person name="Aoki S."/>
            <person name="Ashton N."/>
            <person name="Barbazuk W.B."/>
            <person name="Barker E."/>
            <person name="Bennetzen J."/>
            <person name="Bezanilla M."/>
            <person name="Blankenship R."/>
            <person name="Cho S.H."/>
            <person name="Dutcher S."/>
            <person name="Estelle M."/>
            <person name="Fawcett J.A."/>
            <person name="Gundlach H."/>
            <person name="Hanada K."/>
            <person name="Heyl A."/>
            <person name="Hicks K.A."/>
            <person name="Hugh J."/>
            <person name="Lohr M."/>
            <person name="Mayer K."/>
            <person name="Melkozernov A."/>
            <person name="Murata T."/>
            <person name="Nelson D."/>
            <person name="Pils B."/>
            <person name="Prigge M."/>
            <person name="Reiss B."/>
            <person name="Renner T."/>
            <person name="Rombauts S."/>
            <person name="Rushton P."/>
            <person name="Sanderfoot A."/>
            <person name="Schween G."/>
            <person name="Shiu S.-H."/>
            <person name="Stueber K."/>
            <person name="Theodoulou F.L."/>
            <person name="Tu H."/>
            <person name="Van de Peer Y."/>
            <person name="Verrier P.J."/>
            <person name="Waters E."/>
            <person name="Wood A."/>
            <person name="Yang L."/>
            <person name="Cove D."/>
            <person name="Cuming A."/>
            <person name="Hasebe M."/>
            <person name="Lucas S."/>
            <person name="Mishler D.B."/>
            <person name="Reski R."/>
            <person name="Grigoriev I."/>
            <person name="Quatrano R.S."/>
            <person name="Boore J.L."/>
        </authorList>
    </citation>
    <scope>NUCLEOTIDE SEQUENCE [LARGE SCALE GENOMIC DNA]</scope>
    <source>
        <strain evidence="1 2">cv. Gransden 2004</strain>
    </source>
</reference>
<dbReference type="EnsemblPlants" id="Pp3c20_17980V3.1">
    <property type="protein sequence ID" value="PAC:32948121.CDS.1"/>
    <property type="gene ID" value="Pp3c20_17980"/>
</dbReference>
<organism evidence="1 2">
    <name type="scientific">Physcomitrium patens</name>
    <name type="common">Spreading-leaved earth moss</name>
    <name type="synonym">Physcomitrella patens</name>
    <dbReference type="NCBI Taxonomy" id="3218"/>
    <lineage>
        <taxon>Eukaryota</taxon>
        <taxon>Viridiplantae</taxon>
        <taxon>Streptophyta</taxon>
        <taxon>Embryophyta</taxon>
        <taxon>Bryophyta</taxon>
        <taxon>Bryophytina</taxon>
        <taxon>Bryopsida</taxon>
        <taxon>Funariidae</taxon>
        <taxon>Funariales</taxon>
        <taxon>Funariaceae</taxon>
        <taxon>Physcomitrium</taxon>
    </lineage>
</organism>
<name>A0A7I3ZHZ0_PHYPA</name>
<reference evidence="1 2" key="2">
    <citation type="journal article" date="2018" name="Plant J.">
        <title>The Physcomitrella patens chromosome-scale assembly reveals moss genome structure and evolution.</title>
        <authorList>
            <person name="Lang D."/>
            <person name="Ullrich K.K."/>
            <person name="Murat F."/>
            <person name="Fuchs J."/>
            <person name="Jenkins J."/>
            <person name="Haas F.B."/>
            <person name="Piednoel M."/>
            <person name="Gundlach H."/>
            <person name="Van Bel M."/>
            <person name="Meyberg R."/>
            <person name="Vives C."/>
            <person name="Morata J."/>
            <person name="Symeonidi A."/>
            <person name="Hiss M."/>
            <person name="Muchero W."/>
            <person name="Kamisugi Y."/>
            <person name="Saleh O."/>
            <person name="Blanc G."/>
            <person name="Decker E.L."/>
            <person name="van Gessel N."/>
            <person name="Grimwood J."/>
            <person name="Hayes R.D."/>
            <person name="Graham S.W."/>
            <person name="Gunter L.E."/>
            <person name="McDaniel S.F."/>
            <person name="Hoernstein S.N.W."/>
            <person name="Larsson A."/>
            <person name="Li F.W."/>
            <person name="Perroud P.F."/>
            <person name="Phillips J."/>
            <person name="Ranjan P."/>
            <person name="Rokshar D.S."/>
            <person name="Rothfels C.J."/>
            <person name="Schneider L."/>
            <person name="Shu S."/>
            <person name="Stevenson D.W."/>
            <person name="Thummler F."/>
            <person name="Tillich M."/>
            <person name="Villarreal Aguilar J.C."/>
            <person name="Widiez T."/>
            <person name="Wong G.K."/>
            <person name="Wymore A."/>
            <person name="Zhang Y."/>
            <person name="Zimmer A.D."/>
            <person name="Quatrano R.S."/>
            <person name="Mayer K.F.X."/>
            <person name="Goodstein D."/>
            <person name="Casacuberta J.M."/>
            <person name="Vandepoele K."/>
            <person name="Reski R."/>
            <person name="Cuming A.C."/>
            <person name="Tuskan G.A."/>
            <person name="Maumus F."/>
            <person name="Salse J."/>
            <person name="Schmutz J."/>
            <person name="Rensing S.A."/>
        </authorList>
    </citation>
    <scope>NUCLEOTIDE SEQUENCE [LARGE SCALE GENOMIC DNA]</scope>
    <source>
        <strain evidence="1 2">cv. Gransden 2004</strain>
    </source>
</reference>
<protein>
    <submittedName>
        <fullName evidence="1">Uncharacterized protein</fullName>
    </submittedName>
</protein>
<sequence length="117" mass="13593">MRNTFKLCASRYLNCHKLLVQRQMSQNEREREVSFGCVTLFHSTRLDSPSYSACPKQPAILIRHHDARKDTARRVHLHTFSPQRIPNAPSNIQAWPDQMLLVQPPHPPHAFLFLPSQ</sequence>
<keyword evidence="2" id="KW-1185">Reference proteome</keyword>
<dbReference type="Gramene" id="Pp3c20_17980V3.1">
    <property type="protein sequence ID" value="PAC:32948121.CDS.1"/>
    <property type="gene ID" value="Pp3c20_17980"/>
</dbReference>
<dbReference type="Gramene" id="Pp3c20_17980V3.2">
    <property type="protein sequence ID" value="PAC:32948122.CDS.1"/>
    <property type="gene ID" value="Pp3c20_17980"/>
</dbReference>
<evidence type="ECO:0000313" key="1">
    <source>
        <dbReference type="EnsemblPlants" id="PAC:32948122.CDS.1"/>
    </source>
</evidence>
<dbReference type="EMBL" id="ABEU02000020">
    <property type="status" value="NOT_ANNOTATED_CDS"/>
    <property type="molecule type" value="Genomic_DNA"/>
</dbReference>
<accession>A0A7I3ZHZ0</accession>